<evidence type="ECO:0000313" key="4">
    <source>
        <dbReference type="EMBL" id="MFC6707138.1"/>
    </source>
</evidence>
<dbReference type="PROSITE" id="PS00086">
    <property type="entry name" value="CYTOCHROME_P450"/>
    <property type="match status" value="1"/>
</dbReference>
<dbReference type="PANTHER" id="PTHR46696">
    <property type="entry name" value="P450, PUTATIVE (EUROFUNG)-RELATED"/>
    <property type="match status" value="1"/>
</dbReference>
<keyword evidence="2" id="KW-0479">Metal-binding</keyword>
<dbReference type="RefSeq" id="WP_382404899.1">
    <property type="nucleotide sequence ID" value="NZ_JBHSWH010000001.1"/>
</dbReference>
<evidence type="ECO:0000256" key="2">
    <source>
        <dbReference type="RuleBase" id="RU000461"/>
    </source>
</evidence>
<keyword evidence="2" id="KW-0349">Heme</keyword>
<keyword evidence="2" id="KW-0503">Monooxygenase</keyword>
<dbReference type="InterPro" id="IPR001128">
    <property type="entry name" value="Cyt_P450"/>
</dbReference>
<protein>
    <submittedName>
        <fullName evidence="4">Cytochrome P450</fullName>
    </submittedName>
</protein>
<dbReference type="EMBL" id="JBHSWH010000001">
    <property type="protein sequence ID" value="MFC6707138.1"/>
    <property type="molecule type" value="Genomic_DNA"/>
</dbReference>
<dbReference type="Pfam" id="PF00067">
    <property type="entry name" value="p450"/>
    <property type="match status" value="1"/>
</dbReference>
<comment type="similarity">
    <text evidence="1 2">Belongs to the cytochrome P450 family.</text>
</comment>
<dbReference type="InterPro" id="IPR017972">
    <property type="entry name" value="Cyt_P450_CS"/>
</dbReference>
<evidence type="ECO:0000256" key="1">
    <source>
        <dbReference type="ARBA" id="ARBA00010617"/>
    </source>
</evidence>
<evidence type="ECO:0000256" key="3">
    <source>
        <dbReference type="SAM" id="MobiDB-lite"/>
    </source>
</evidence>
<keyword evidence="5" id="KW-1185">Reference proteome</keyword>
<gene>
    <name evidence="4" type="ORF">ACFQDH_18230</name>
</gene>
<name>A0ABW2AK57_9MICO</name>
<feature type="region of interest" description="Disordered" evidence="3">
    <location>
        <begin position="1"/>
        <end position="29"/>
    </location>
</feature>
<keyword evidence="2" id="KW-0560">Oxidoreductase</keyword>
<dbReference type="InterPro" id="IPR036396">
    <property type="entry name" value="Cyt_P450_sf"/>
</dbReference>
<organism evidence="4 5">
    <name type="scientific">Flexivirga alba</name>
    <dbReference type="NCBI Taxonomy" id="702742"/>
    <lineage>
        <taxon>Bacteria</taxon>
        <taxon>Bacillati</taxon>
        <taxon>Actinomycetota</taxon>
        <taxon>Actinomycetes</taxon>
        <taxon>Micrococcales</taxon>
        <taxon>Dermacoccaceae</taxon>
        <taxon>Flexivirga</taxon>
    </lineage>
</organism>
<dbReference type="SUPFAM" id="SSF48264">
    <property type="entry name" value="Cytochrome P450"/>
    <property type="match status" value="1"/>
</dbReference>
<evidence type="ECO:0000313" key="5">
    <source>
        <dbReference type="Proteomes" id="UP001596298"/>
    </source>
</evidence>
<dbReference type="Proteomes" id="UP001596298">
    <property type="component" value="Unassembled WGS sequence"/>
</dbReference>
<accession>A0ABW2AK57</accession>
<comment type="caution">
    <text evidence="4">The sequence shown here is derived from an EMBL/GenBank/DDBJ whole genome shotgun (WGS) entry which is preliminary data.</text>
</comment>
<proteinExistence type="inferred from homology"/>
<reference evidence="5" key="1">
    <citation type="journal article" date="2019" name="Int. J. Syst. Evol. Microbiol.">
        <title>The Global Catalogue of Microorganisms (GCM) 10K type strain sequencing project: providing services to taxonomists for standard genome sequencing and annotation.</title>
        <authorList>
            <consortium name="The Broad Institute Genomics Platform"/>
            <consortium name="The Broad Institute Genome Sequencing Center for Infectious Disease"/>
            <person name="Wu L."/>
            <person name="Ma J."/>
        </authorList>
    </citation>
    <scope>NUCLEOTIDE SEQUENCE [LARGE SCALE GENOMIC DNA]</scope>
    <source>
        <strain evidence="5">CCUG 58127</strain>
    </source>
</reference>
<keyword evidence="2" id="KW-0408">Iron</keyword>
<dbReference type="Gene3D" id="1.10.630.10">
    <property type="entry name" value="Cytochrome P450"/>
    <property type="match status" value="1"/>
</dbReference>
<dbReference type="PANTHER" id="PTHR46696:SF1">
    <property type="entry name" value="CYTOCHROME P450 YJIB-RELATED"/>
    <property type="match status" value="1"/>
</dbReference>
<sequence length="403" mass="44159">MSTAVPPATQGKPAPVLDEDPFSPATLEDPFPFQERLREAGPIAFLPKYGVHAVGRYDEVRSVLSNWQDLASGFGVGIYEPWRARGLLQTDPPEHDAPRAVLEPIMSARVLRTMAEECGRQAAALLDQVLDGAGPTVDIDGYQDIASVFPTNFFPNASGISEEGRENLLPYADMVFNTVGPRNDLVKEGECRREELGAWAASSCQRESLKPEGFGADIWAAVDRGDLLAEQAPILVLSLLNAGVDTTIYGLAALLYALATHPDQWAALRDNPGLARVAFDEALRWESPVQVLFRKSTTDVTISGITIPEGERLLISYGAANRDPRRWQNPDLFDLTRDPSGHLAFGMGIHQCVGQHAARLQAESLLKAMIERVEHIELAAPIHRHHNNALRGWGSMPLRIRLA</sequence>